<dbReference type="RefSeq" id="WP_330937543.1">
    <property type="nucleotide sequence ID" value="NZ_JAZGJU010000064.1"/>
</dbReference>
<sequence>MKTKKEHKIRIYQDSKELPLLNYKRIVQTGDFYYMVKGYEPGDEVEIDVNTLEDKFHDLEEEYARSMNMKSTDVVLYGEIAIVTSEFNKYNLLIMFIEEGIRIHELRSSIIDELNRLFEDFKEDKDTTEDLELLLKTVSPDYSEFSLNDVEELVHGFKIQKSDDIYKQKVLVQNRLDKLNNQLLKLKSQVKKTDDEQNEFDIEEQFVNVCIGLETPVNDKHITLYQFGKMVKALIDRSEEINKMKRNAG</sequence>
<name>A0ABU7R524_9FLAO</name>
<organism evidence="2 3">
    <name type="scientific">Chryseobacterium arthrosphaerae</name>
    <dbReference type="NCBI Taxonomy" id="651561"/>
    <lineage>
        <taxon>Bacteria</taxon>
        <taxon>Pseudomonadati</taxon>
        <taxon>Bacteroidota</taxon>
        <taxon>Flavobacteriia</taxon>
        <taxon>Flavobacteriales</taxon>
        <taxon>Weeksellaceae</taxon>
        <taxon>Chryseobacterium group</taxon>
        <taxon>Chryseobacterium</taxon>
    </lineage>
</organism>
<evidence type="ECO:0000313" key="3">
    <source>
        <dbReference type="Proteomes" id="UP001350005"/>
    </source>
</evidence>
<reference evidence="2 3" key="1">
    <citation type="submission" date="2024-01" db="EMBL/GenBank/DDBJ databases">
        <title>Whole genome of Chryseobacterium arthrosphaerae NNCa 2741.</title>
        <authorList>
            <person name="Boriskina E.V."/>
            <person name="Gordinskaya N.A."/>
            <person name="Kropotov V.S."/>
            <person name="Alekseeva A.E."/>
            <person name="Makhova M.A."/>
            <person name="Kryazhev D.V."/>
            <person name="Shkurkina I.S."/>
        </authorList>
    </citation>
    <scope>NUCLEOTIDE SEQUENCE [LARGE SCALE GENOMIC DNA]</scope>
    <source>
        <strain evidence="2 3">NNCa 2741</strain>
    </source>
</reference>
<feature type="coiled-coil region" evidence="1">
    <location>
        <begin position="169"/>
        <end position="196"/>
    </location>
</feature>
<accession>A0ABU7R524</accession>
<evidence type="ECO:0000256" key="1">
    <source>
        <dbReference type="SAM" id="Coils"/>
    </source>
</evidence>
<evidence type="ECO:0008006" key="4">
    <source>
        <dbReference type="Google" id="ProtNLM"/>
    </source>
</evidence>
<keyword evidence="1" id="KW-0175">Coiled coil</keyword>
<keyword evidence="3" id="KW-1185">Reference proteome</keyword>
<feature type="coiled-coil region" evidence="1">
    <location>
        <begin position="42"/>
        <end position="69"/>
    </location>
</feature>
<evidence type="ECO:0000313" key="2">
    <source>
        <dbReference type="EMBL" id="MEE6129903.1"/>
    </source>
</evidence>
<protein>
    <recommendedName>
        <fullName evidence="4">DUF47 family protein</fullName>
    </recommendedName>
</protein>
<proteinExistence type="predicted"/>
<dbReference type="EMBL" id="JAZGJU010000064">
    <property type="protein sequence ID" value="MEE6129903.1"/>
    <property type="molecule type" value="Genomic_DNA"/>
</dbReference>
<dbReference type="Proteomes" id="UP001350005">
    <property type="component" value="Unassembled WGS sequence"/>
</dbReference>
<gene>
    <name evidence="2" type="ORF">V2E39_21065</name>
</gene>
<comment type="caution">
    <text evidence="2">The sequence shown here is derived from an EMBL/GenBank/DDBJ whole genome shotgun (WGS) entry which is preliminary data.</text>
</comment>